<name>A0A9P0H4B2_NEZVI</name>
<evidence type="ECO:0000256" key="1">
    <source>
        <dbReference type="SAM" id="MobiDB-lite"/>
    </source>
</evidence>
<accession>A0A9P0H4B2</accession>
<reference evidence="2" key="1">
    <citation type="submission" date="2022-01" db="EMBL/GenBank/DDBJ databases">
        <authorList>
            <person name="King R."/>
        </authorList>
    </citation>
    <scope>NUCLEOTIDE SEQUENCE</scope>
</reference>
<dbReference type="Proteomes" id="UP001152798">
    <property type="component" value="Chromosome 2"/>
</dbReference>
<feature type="region of interest" description="Disordered" evidence="1">
    <location>
        <begin position="177"/>
        <end position="217"/>
    </location>
</feature>
<proteinExistence type="predicted"/>
<organism evidence="2 3">
    <name type="scientific">Nezara viridula</name>
    <name type="common">Southern green stink bug</name>
    <name type="synonym">Cimex viridulus</name>
    <dbReference type="NCBI Taxonomy" id="85310"/>
    <lineage>
        <taxon>Eukaryota</taxon>
        <taxon>Metazoa</taxon>
        <taxon>Ecdysozoa</taxon>
        <taxon>Arthropoda</taxon>
        <taxon>Hexapoda</taxon>
        <taxon>Insecta</taxon>
        <taxon>Pterygota</taxon>
        <taxon>Neoptera</taxon>
        <taxon>Paraneoptera</taxon>
        <taxon>Hemiptera</taxon>
        <taxon>Heteroptera</taxon>
        <taxon>Panheteroptera</taxon>
        <taxon>Pentatomomorpha</taxon>
        <taxon>Pentatomoidea</taxon>
        <taxon>Pentatomidae</taxon>
        <taxon>Pentatominae</taxon>
        <taxon>Nezara</taxon>
    </lineage>
</organism>
<dbReference type="AlphaFoldDB" id="A0A9P0H4B2"/>
<feature type="compositionally biased region" description="Acidic residues" evidence="1">
    <location>
        <begin position="187"/>
        <end position="201"/>
    </location>
</feature>
<evidence type="ECO:0000313" key="3">
    <source>
        <dbReference type="Proteomes" id="UP001152798"/>
    </source>
</evidence>
<keyword evidence="3" id="KW-1185">Reference proteome</keyword>
<dbReference type="EMBL" id="OV725078">
    <property type="protein sequence ID" value="CAH1394215.1"/>
    <property type="molecule type" value="Genomic_DNA"/>
</dbReference>
<evidence type="ECO:0000313" key="2">
    <source>
        <dbReference type="EMBL" id="CAH1394215.1"/>
    </source>
</evidence>
<sequence>MVIDPGSQINLITTDLVKKLRLRSRVSPLVVSGVARVLPCVSGSLPLFAVSQEVRNKFASIELADPQFYTPGKVDLLMGAVVYGEILNDPVLFLKGQPKAIHTSLGWTSPYLHEELKRFRETEEVTVSNPPNPEDVFCEDHFIITCTRDLQDFEMEAVKGAGNMGRGKDIANIVEVEKKASQTDETANVEEEPKPEDEEQGENWRPPVVPKNTPSYL</sequence>
<protein>
    <recommendedName>
        <fullName evidence="4">Peptidase A2 domain-containing protein</fullName>
    </recommendedName>
</protein>
<evidence type="ECO:0008006" key="4">
    <source>
        <dbReference type="Google" id="ProtNLM"/>
    </source>
</evidence>
<gene>
    <name evidence="2" type="ORF">NEZAVI_LOCUS4749</name>
</gene>
<dbReference type="OrthoDB" id="5984724at2759"/>